<accession>D3T236</accession>
<feature type="transmembrane region" description="Helical" evidence="1">
    <location>
        <begin position="60"/>
        <end position="82"/>
    </location>
</feature>
<dbReference type="Proteomes" id="UP000011543">
    <property type="component" value="Unassembled WGS sequence"/>
</dbReference>
<name>D3T236_NATMM</name>
<geneLocation type="plasmid" evidence="2 4">
    <name>pNMAG02</name>
</geneLocation>
<gene>
    <name evidence="2" type="ordered locus">Nmag_4126</name>
    <name evidence="3" type="ORF">C500_14845</name>
</gene>
<evidence type="ECO:0000313" key="4">
    <source>
        <dbReference type="Proteomes" id="UP000001879"/>
    </source>
</evidence>
<evidence type="ECO:0000313" key="3">
    <source>
        <dbReference type="EMBL" id="ELY27125.1"/>
    </source>
</evidence>
<keyword evidence="1" id="KW-0812">Transmembrane</keyword>
<sequence length="138" mass="14532">MFVAFLLFALGEAMAMVVTAWFGGYAFPIHRVHHIMIGGTLAVFAATIVVQLYRPTKHVGALQAALAFIIAAFVLTAIASGLAAAGELLVFLVPVVLITLLHPARSELVPRLKGADRRVLAIAAVGAMDSRRSPSPSS</sequence>
<reference evidence="2 4" key="2">
    <citation type="journal article" date="2012" name="BMC Genomics">
        <title>A comparative genomics perspective on the genetic content of the alkaliphilic haloarchaeon Natrialba magadii ATCC 43099T.</title>
        <authorList>
            <person name="Siddaramappa S."/>
            <person name="Challacombe J.F."/>
            <person name="Decastro R.E."/>
            <person name="Pfeiffer F."/>
            <person name="Sastre D.E."/>
            <person name="Gimenez M.I."/>
            <person name="Paggi R.A."/>
            <person name="Detter J.C."/>
            <person name="Davenport K.W."/>
            <person name="Goodwin L.A."/>
            <person name="Kyrpides N."/>
            <person name="Tapia R."/>
            <person name="Pitluck S."/>
            <person name="Lucas S."/>
            <person name="Woyke T."/>
            <person name="Maupin-Furlow J.A."/>
        </authorList>
    </citation>
    <scope>NUCLEOTIDE SEQUENCE [LARGE SCALE GENOMIC DNA]</scope>
    <source>
        <strain evidence="2">ATCC 43099</strain>
        <strain evidence="4">ATCC 43099 / DSM 3394 / CCM 3739 / CIP 104546 / IAM 13178 / JCM 8861 / NBRC 102185 / NCIMB 2190 / MS3</strain>
    </source>
</reference>
<reference evidence="3 5" key="3">
    <citation type="journal article" date="2014" name="PLoS Genet.">
        <title>Phylogenetically driven sequencing of extremely halophilic archaea reveals strategies for static and dynamic osmo-response.</title>
        <authorList>
            <person name="Becker E.A."/>
            <person name="Seitzer P.M."/>
            <person name="Tritt A."/>
            <person name="Larsen D."/>
            <person name="Krusor M."/>
            <person name="Yao A.I."/>
            <person name="Wu D."/>
            <person name="Madern D."/>
            <person name="Eisen J.A."/>
            <person name="Darling A.E."/>
            <person name="Facciotti M.T."/>
        </authorList>
    </citation>
    <scope>NUCLEOTIDE SEQUENCE [LARGE SCALE GENOMIC DNA]</scope>
    <source>
        <strain evidence="5">ATCC 43099 / DSM 3394 / CCM 3739 / CIP 104546 / IAM 13178 / JCM 8861 / NBRC 102185 / NCIMB 2190 / MS3</strain>
        <strain evidence="3">MS-3</strain>
    </source>
</reference>
<dbReference type="PATRIC" id="fig|547559.17.peg.2927"/>
<keyword evidence="1" id="KW-0472">Membrane</keyword>
<dbReference type="PaxDb" id="547559-Nmag_4126"/>
<keyword evidence="4" id="KW-1185">Reference proteome</keyword>
<evidence type="ECO:0000256" key="1">
    <source>
        <dbReference type="SAM" id="Phobius"/>
    </source>
</evidence>
<dbReference type="EMBL" id="AOHS01000050">
    <property type="protein sequence ID" value="ELY27125.1"/>
    <property type="molecule type" value="Genomic_DNA"/>
</dbReference>
<dbReference type="EMBL" id="CP001934">
    <property type="protein sequence ID" value="ADD07645.1"/>
    <property type="molecule type" value="Genomic_DNA"/>
</dbReference>
<dbReference type="eggNOG" id="ENOG502N5GC">
    <property type="taxonomic scope" value="Archaea"/>
</dbReference>
<evidence type="ECO:0000313" key="5">
    <source>
        <dbReference type="Proteomes" id="UP000011543"/>
    </source>
</evidence>
<feature type="transmembrane region" description="Helical" evidence="1">
    <location>
        <begin position="31"/>
        <end position="53"/>
    </location>
</feature>
<protein>
    <submittedName>
        <fullName evidence="2">Uncharacterized protein</fullName>
    </submittedName>
</protein>
<dbReference type="OrthoDB" id="206118at2157"/>
<proteinExistence type="predicted"/>
<reference evidence="2" key="4">
    <citation type="submission" date="2016-09" db="EMBL/GenBank/DDBJ databases">
        <authorList>
            <person name="Pfeiffer F."/>
        </authorList>
    </citation>
    <scope>NUCLEOTIDE SEQUENCE</scope>
    <source>
        <strain evidence="2">ATCC 43099</strain>
        <plasmid evidence="2">pNMAG02</plasmid>
    </source>
</reference>
<reference evidence="4" key="1">
    <citation type="submission" date="2010-02" db="EMBL/GenBank/DDBJ databases">
        <title>Complete sequence of plasmid 2 of Natrialba magadii ATCC 43099.</title>
        <authorList>
            <consortium name="US DOE Joint Genome Institute"/>
            <person name="Lucas S."/>
            <person name="Copeland A."/>
            <person name="Lapidus A."/>
            <person name="Cheng J.-F."/>
            <person name="Bruce D."/>
            <person name="Goodwin L."/>
            <person name="Pitluck S."/>
            <person name="Davenport K."/>
            <person name="Saunders E."/>
            <person name="Detter J.C."/>
            <person name="Han C."/>
            <person name="Tapia R."/>
            <person name="Land M."/>
            <person name="Hauser L."/>
            <person name="Kyrpides N."/>
            <person name="Mikhailova N."/>
            <person name="De Castro R.E."/>
            <person name="Maupin-Furlow J.A."/>
            <person name="Woyke T."/>
        </authorList>
    </citation>
    <scope>NUCLEOTIDE SEQUENCE [LARGE SCALE GENOMIC DNA]</scope>
    <source>
        <strain evidence="4">ATCC 43099 / DSM 3394 / CCM 3739 / CIP 104546 / IAM 13178 / JCM 8861 / NBRC 102185 / NCIMB 2190 / MS3</strain>
        <plasmid evidence="4">pNMAG02</plasmid>
    </source>
</reference>
<dbReference type="HOGENOM" id="CLU_1850692_0_0_2"/>
<evidence type="ECO:0000313" key="2">
    <source>
        <dbReference type="EMBL" id="ADD07645.1"/>
    </source>
</evidence>
<feature type="transmembrane region" description="Helical" evidence="1">
    <location>
        <begin position="88"/>
        <end position="104"/>
    </location>
</feature>
<dbReference type="Proteomes" id="UP000001879">
    <property type="component" value="Plasmid pNMAG02"/>
</dbReference>
<keyword evidence="2" id="KW-0614">Plasmid</keyword>
<organism evidence="2 4">
    <name type="scientific">Natrialba magadii (strain ATCC 43099 / DSM 3394 / CCM 3739 / CIP 104546 / IAM 13178 / JCM 8861 / NBRC 102185 / NCIMB 2190 / MS3)</name>
    <name type="common">Natronobacterium magadii</name>
    <dbReference type="NCBI Taxonomy" id="547559"/>
    <lineage>
        <taxon>Archaea</taxon>
        <taxon>Methanobacteriati</taxon>
        <taxon>Methanobacteriota</taxon>
        <taxon>Stenosarchaea group</taxon>
        <taxon>Halobacteria</taxon>
        <taxon>Halobacteriales</taxon>
        <taxon>Natrialbaceae</taxon>
        <taxon>Natrialba</taxon>
    </lineage>
</organism>
<keyword evidence="1" id="KW-1133">Transmembrane helix</keyword>
<dbReference type="AlphaFoldDB" id="D3T236"/>
<dbReference type="KEGG" id="nmg:Nmag_4126"/>